<dbReference type="Pfam" id="PF21694">
    <property type="entry name" value="DNA_pol3_delta_C"/>
    <property type="match status" value="1"/>
</dbReference>
<dbReference type="EC" id="2.7.7.7" evidence="1"/>
<evidence type="ECO:0000256" key="1">
    <source>
        <dbReference type="ARBA" id="ARBA00012417"/>
    </source>
</evidence>
<keyword evidence="3 9" id="KW-0548">Nucleotidyltransferase</keyword>
<keyword evidence="10" id="KW-1185">Reference proteome</keyword>
<evidence type="ECO:0000256" key="7">
    <source>
        <dbReference type="ARBA" id="ARBA00049244"/>
    </source>
</evidence>
<gene>
    <name evidence="9" type="primary">holA</name>
    <name evidence="9" type="ORF">L0C25_01385</name>
</gene>
<dbReference type="GO" id="GO:0003677">
    <property type="term" value="F:DNA binding"/>
    <property type="evidence" value="ECO:0007669"/>
    <property type="project" value="InterPro"/>
</dbReference>
<dbReference type="Gene3D" id="3.40.50.300">
    <property type="entry name" value="P-loop containing nucleotide triphosphate hydrolases"/>
    <property type="match status" value="1"/>
</dbReference>
<dbReference type="SUPFAM" id="SSF52540">
    <property type="entry name" value="P-loop containing nucleoside triphosphate hydrolases"/>
    <property type="match status" value="1"/>
</dbReference>
<feature type="domain" description="DNA polymerase III delta subunit-like C-terminal" evidence="8">
    <location>
        <begin position="209"/>
        <end position="325"/>
    </location>
</feature>
<comment type="similarity">
    <text evidence="6">Belongs to the DNA polymerase HolA subunit family.</text>
</comment>
<organism evidence="9 10">
    <name type="scientific">Solicola gregarius</name>
    <dbReference type="NCBI Taxonomy" id="2908642"/>
    <lineage>
        <taxon>Bacteria</taxon>
        <taxon>Bacillati</taxon>
        <taxon>Actinomycetota</taxon>
        <taxon>Actinomycetes</taxon>
        <taxon>Propionibacteriales</taxon>
        <taxon>Nocardioidaceae</taxon>
        <taxon>Solicola</taxon>
    </lineage>
</organism>
<dbReference type="AlphaFoldDB" id="A0AA46YMH1"/>
<dbReference type="SUPFAM" id="SSF48019">
    <property type="entry name" value="post-AAA+ oligomerization domain-like"/>
    <property type="match status" value="1"/>
</dbReference>
<name>A0AA46YMH1_9ACTN</name>
<evidence type="ECO:0000313" key="10">
    <source>
        <dbReference type="Proteomes" id="UP001164390"/>
    </source>
</evidence>
<dbReference type="GO" id="GO:0006261">
    <property type="term" value="P:DNA-templated DNA replication"/>
    <property type="evidence" value="ECO:0007669"/>
    <property type="project" value="TreeGrafter"/>
</dbReference>
<keyword evidence="5" id="KW-0239">DNA-directed DNA polymerase</keyword>
<keyword evidence="2 9" id="KW-0808">Transferase</keyword>
<evidence type="ECO:0000256" key="3">
    <source>
        <dbReference type="ARBA" id="ARBA00022695"/>
    </source>
</evidence>
<reference evidence="9" key="1">
    <citation type="submission" date="2022-01" db="EMBL/GenBank/DDBJ databases">
        <title>Nocardioidaceae gen. sp. A5X3R13.</title>
        <authorList>
            <person name="Lopez Marin M.A."/>
            <person name="Uhlik O."/>
        </authorList>
    </citation>
    <scope>NUCLEOTIDE SEQUENCE</scope>
    <source>
        <strain evidence="9">A5X3R13</strain>
    </source>
</reference>
<dbReference type="InterPro" id="IPR008921">
    <property type="entry name" value="DNA_pol3_clamp-load_cplx_C"/>
</dbReference>
<dbReference type="InterPro" id="IPR027417">
    <property type="entry name" value="P-loop_NTPase"/>
</dbReference>
<evidence type="ECO:0000256" key="6">
    <source>
        <dbReference type="ARBA" id="ARBA00034754"/>
    </source>
</evidence>
<dbReference type="InterPro" id="IPR005790">
    <property type="entry name" value="DNA_polIII_delta"/>
</dbReference>
<dbReference type="PANTHER" id="PTHR34388">
    <property type="entry name" value="DNA POLYMERASE III SUBUNIT DELTA"/>
    <property type="match status" value="1"/>
</dbReference>
<accession>A0AA46YMH1</accession>
<keyword evidence="4" id="KW-0235">DNA replication</keyword>
<sequence length="332" mass="34564">MATKPSSTSPFGVVTLVSGQAEFLSERTVARLLGIAGAEAPEADVSDVSAASIAAGELAALTSPSLFSSVRTLVVRDLSELADEAHKDLLAYAGAPSPDVACVLVHPGGNKGKGLLDKLRKLDAVSEVKTVSPKPWELGGWVVSEVREHGGAITDDAASFLVAAVGNDLRALAAACDQLVSAIAPAQGGKPRITIELVRQYFDGRAEVKSFDIADAAIEGRLGVALEQLRWAIGNHVAPVLITSAFASGLRSLAKLQSAPRGLRDTDLAREIGAPAFRVRSLRAQLRSWESAGLASALSSVAVADLDVKGGAGDPEYALEHMVLSVYRARSR</sequence>
<comment type="catalytic activity">
    <reaction evidence="7">
        <text>DNA(n) + a 2'-deoxyribonucleoside 5'-triphosphate = DNA(n+1) + diphosphate</text>
        <dbReference type="Rhea" id="RHEA:22508"/>
        <dbReference type="Rhea" id="RHEA-COMP:17339"/>
        <dbReference type="Rhea" id="RHEA-COMP:17340"/>
        <dbReference type="ChEBI" id="CHEBI:33019"/>
        <dbReference type="ChEBI" id="CHEBI:61560"/>
        <dbReference type="ChEBI" id="CHEBI:173112"/>
        <dbReference type="EC" id="2.7.7.7"/>
    </reaction>
</comment>
<evidence type="ECO:0000259" key="8">
    <source>
        <dbReference type="Pfam" id="PF21694"/>
    </source>
</evidence>
<evidence type="ECO:0000256" key="4">
    <source>
        <dbReference type="ARBA" id="ARBA00022705"/>
    </source>
</evidence>
<evidence type="ECO:0000313" key="9">
    <source>
        <dbReference type="EMBL" id="UYM05758.1"/>
    </source>
</evidence>
<dbReference type="InterPro" id="IPR048466">
    <property type="entry name" value="DNA_pol3_delta-like_C"/>
</dbReference>
<dbReference type="GO" id="GO:0003887">
    <property type="term" value="F:DNA-directed DNA polymerase activity"/>
    <property type="evidence" value="ECO:0007669"/>
    <property type="project" value="UniProtKB-KW"/>
</dbReference>
<dbReference type="EMBL" id="CP094970">
    <property type="protein sequence ID" value="UYM05758.1"/>
    <property type="molecule type" value="Genomic_DNA"/>
</dbReference>
<protein>
    <recommendedName>
        <fullName evidence="1">DNA-directed DNA polymerase</fullName>
        <ecNumber evidence="1">2.7.7.7</ecNumber>
    </recommendedName>
</protein>
<dbReference type="PANTHER" id="PTHR34388:SF1">
    <property type="entry name" value="DNA POLYMERASE III SUBUNIT DELTA"/>
    <property type="match status" value="1"/>
</dbReference>
<dbReference type="Gene3D" id="1.20.272.10">
    <property type="match status" value="1"/>
</dbReference>
<dbReference type="KEGG" id="sgrg:L0C25_01385"/>
<dbReference type="NCBIfam" id="TIGR01128">
    <property type="entry name" value="holA"/>
    <property type="match status" value="1"/>
</dbReference>
<dbReference type="Gene3D" id="1.10.8.60">
    <property type="match status" value="1"/>
</dbReference>
<dbReference type="RefSeq" id="WP_271634583.1">
    <property type="nucleotide sequence ID" value="NZ_CP094970.1"/>
</dbReference>
<proteinExistence type="inferred from homology"/>
<evidence type="ECO:0000256" key="5">
    <source>
        <dbReference type="ARBA" id="ARBA00022932"/>
    </source>
</evidence>
<dbReference type="Proteomes" id="UP001164390">
    <property type="component" value="Chromosome"/>
</dbReference>
<dbReference type="GO" id="GO:0009360">
    <property type="term" value="C:DNA polymerase III complex"/>
    <property type="evidence" value="ECO:0007669"/>
    <property type="project" value="TreeGrafter"/>
</dbReference>
<evidence type="ECO:0000256" key="2">
    <source>
        <dbReference type="ARBA" id="ARBA00022679"/>
    </source>
</evidence>